<dbReference type="InterPro" id="IPR049449">
    <property type="entry name" value="TesB_ACOT8-like_N"/>
</dbReference>
<evidence type="ECO:0000259" key="1">
    <source>
        <dbReference type="Pfam" id="PF13622"/>
    </source>
</evidence>
<dbReference type="Proteomes" id="UP000642070">
    <property type="component" value="Unassembled WGS sequence"/>
</dbReference>
<protein>
    <recommendedName>
        <fullName evidence="5">Acyl-CoA thioesterase</fullName>
    </recommendedName>
</protein>
<proteinExistence type="predicted"/>
<evidence type="ECO:0000259" key="2">
    <source>
        <dbReference type="Pfam" id="PF20789"/>
    </source>
</evidence>
<dbReference type="SUPFAM" id="SSF54637">
    <property type="entry name" value="Thioesterase/thiol ester dehydrase-isomerase"/>
    <property type="match status" value="2"/>
</dbReference>
<dbReference type="Gene3D" id="2.40.160.210">
    <property type="entry name" value="Acyl-CoA thioesterase, double hotdog domain"/>
    <property type="match status" value="1"/>
</dbReference>
<dbReference type="EMBL" id="BMPI01000028">
    <property type="protein sequence ID" value="GGM45978.1"/>
    <property type="molecule type" value="Genomic_DNA"/>
</dbReference>
<dbReference type="InterPro" id="IPR029069">
    <property type="entry name" value="HotDog_dom_sf"/>
</dbReference>
<reference evidence="3" key="1">
    <citation type="journal article" date="2014" name="Int. J. Syst. Evol. Microbiol.">
        <title>Complete genome sequence of Corynebacterium casei LMG S-19264T (=DSM 44701T), isolated from a smear-ripened cheese.</title>
        <authorList>
            <consortium name="US DOE Joint Genome Institute (JGI-PGF)"/>
            <person name="Walter F."/>
            <person name="Albersmeier A."/>
            <person name="Kalinowski J."/>
            <person name="Ruckert C."/>
        </authorList>
    </citation>
    <scope>NUCLEOTIDE SEQUENCE</scope>
    <source>
        <strain evidence="3">JCM 19831</strain>
    </source>
</reference>
<organism evidence="3 4">
    <name type="scientific">Dactylosporangium sucinum</name>
    <dbReference type="NCBI Taxonomy" id="1424081"/>
    <lineage>
        <taxon>Bacteria</taxon>
        <taxon>Bacillati</taxon>
        <taxon>Actinomycetota</taxon>
        <taxon>Actinomycetes</taxon>
        <taxon>Micromonosporales</taxon>
        <taxon>Micromonosporaceae</taxon>
        <taxon>Dactylosporangium</taxon>
    </lineage>
</organism>
<evidence type="ECO:0000313" key="4">
    <source>
        <dbReference type="Proteomes" id="UP000642070"/>
    </source>
</evidence>
<dbReference type="Pfam" id="PF20789">
    <property type="entry name" value="4HBT_3C"/>
    <property type="match status" value="1"/>
</dbReference>
<feature type="domain" description="Acyl-CoA thioesterase-like C-terminal" evidence="2">
    <location>
        <begin position="128"/>
        <end position="245"/>
    </location>
</feature>
<sequence>MSVSSAVESAVRFGPHWEGVQGIYGGFVIARLVEAARLGNGFRPLSATVHFVSGVQPGDARMVTRVRHRGRSTASVAVELHQERARAYAVVELGAPGAAPHWHHRVDMSQLPEPESIVLSEPSYGRLAYSEFIDMRLIRPGSLAAGATAWTRLDPRVAGELDGTSPALSTLCLDALPPGLFGESTRPVFVPTIEFSIHFWPMEADLVAGWHYATQHTVWASDEFCLEESTLYSRDGRVVAHARQTRGVRWSLPGTDR</sequence>
<dbReference type="InterPro" id="IPR049450">
    <property type="entry name" value="ACOT8-like_C"/>
</dbReference>
<gene>
    <name evidence="3" type="ORF">GCM10007977_054670</name>
</gene>
<comment type="caution">
    <text evidence="3">The sequence shown here is derived from an EMBL/GenBank/DDBJ whole genome shotgun (WGS) entry which is preliminary data.</text>
</comment>
<evidence type="ECO:0000313" key="3">
    <source>
        <dbReference type="EMBL" id="GGM45978.1"/>
    </source>
</evidence>
<dbReference type="Pfam" id="PF13622">
    <property type="entry name" value="4HBT_3"/>
    <property type="match status" value="1"/>
</dbReference>
<dbReference type="AlphaFoldDB" id="A0A917X061"/>
<name>A0A917X061_9ACTN</name>
<feature type="domain" description="Acyl-CoA thioesterase-like N-terminal HotDog" evidence="1">
    <location>
        <begin position="16"/>
        <end position="89"/>
    </location>
</feature>
<accession>A0A917X061</accession>
<reference evidence="3" key="2">
    <citation type="submission" date="2020-09" db="EMBL/GenBank/DDBJ databases">
        <authorList>
            <person name="Sun Q."/>
            <person name="Ohkuma M."/>
        </authorList>
    </citation>
    <scope>NUCLEOTIDE SEQUENCE</scope>
    <source>
        <strain evidence="3">JCM 19831</strain>
    </source>
</reference>
<keyword evidence="4" id="KW-1185">Reference proteome</keyword>
<evidence type="ECO:0008006" key="5">
    <source>
        <dbReference type="Google" id="ProtNLM"/>
    </source>
</evidence>
<dbReference type="InterPro" id="IPR042171">
    <property type="entry name" value="Acyl-CoA_hotdog"/>
</dbReference>